<gene>
    <name evidence="1" type="ORF">UFOPK3554_01229</name>
</gene>
<dbReference type="PANTHER" id="PTHR28255">
    <property type="match status" value="1"/>
</dbReference>
<dbReference type="Pfam" id="PF03928">
    <property type="entry name" value="HbpS-like"/>
    <property type="match status" value="1"/>
</dbReference>
<dbReference type="EMBL" id="CAFBSG010000027">
    <property type="protein sequence ID" value="CAB5241082.1"/>
    <property type="molecule type" value="Genomic_DNA"/>
</dbReference>
<dbReference type="AlphaFoldDB" id="A0A6J7XTW9"/>
<dbReference type="InterPro" id="IPR038084">
    <property type="entry name" value="PduO/GlcC-like_sf"/>
</dbReference>
<evidence type="ECO:0000313" key="1">
    <source>
        <dbReference type="EMBL" id="CAB5241082.1"/>
    </source>
</evidence>
<dbReference type="PANTHER" id="PTHR28255:SF1">
    <property type="entry name" value="UPF0303 PROTEIN YBR137W"/>
    <property type="match status" value="1"/>
</dbReference>
<proteinExistence type="predicted"/>
<dbReference type="SUPFAM" id="SSF143744">
    <property type="entry name" value="GlcG-like"/>
    <property type="match status" value="1"/>
</dbReference>
<name>A0A6J7XTW9_9ZZZZ</name>
<sequence>MELRAHVGQDENMVSTTGGFTSAQLALEAQTLVLASLSHADALTIGEIAAAFGRERNLPITIEIRLGEWIVFHISLPGSVQEHDQWIARKAAVLLAKGNSTMFERVFAEEQGYDWYEHNHLPEEHYAIHGGGIPLNVSEEGMVGALLISGLPQVEDHLLGVEVIAEFLARKGEEL</sequence>
<protein>
    <submittedName>
        <fullName evidence="1">Unannotated protein</fullName>
    </submittedName>
</protein>
<dbReference type="GO" id="GO:0072380">
    <property type="term" value="C:TRC complex"/>
    <property type="evidence" value="ECO:0007669"/>
    <property type="project" value="TreeGrafter"/>
</dbReference>
<reference evidence="1" key="1">
    <citation type="submission" date="2020-05" db="EMBL/GenBank/DDBJ databases">
        <authorList>
            <person name="Chiriac C."/>
            <person name="Salcher M."/>
            <person name="Ghai R."/>
            <person name="Kavagutti S V."/>
        </authorList>
    </citation>
    <scope>NUCLEOTIDE SEQUENCE</scope>
</reference>
<dbReference type="InterPro" id="IPR005624">
    <property type="entry name" value="PduO/GlcC-like"/>
</dbReference>
<dbReference type="Gene3D" id="3.30.450.150">
    <property type="entry name" value="Haem-degrading domain"/>
    <property type="match status" value="1"/>
</dbReference>
<organism evidence="1">
    <name type="scientific">freshwater metagenome</name>
    <dbReference type="NCBI Taxonomy" id="449393"/>
    <lineage>
        <taxon>unclassified sequences</taxon>
        <taxon>metagenomes</taxon>
        <taxon>ecological metagenomes</taxon>
    </lineage>
</organism>
<dbReference type="GO" id="GO:0006620">
    <property type="term" value="P:post-translational protein targeting to endoplasmic reticulum membrane"/>
    <property type="evidence" value="ECO:0007669"/>
    <property type="project" value="TreeGrafter"/>
</dbReference>
<accession>A0A6J7XTW9</accession>
<dbReference type="InterPro" id="IPR010371">
    <property type="entry name" value="YBR137W-like"/>
</dbReference>